<dbReference type="GO" id="GO:0005737">
    <property type="term" value="C:cytoplasm"/>
    <property type="evidence" value="ECO:0007669"/>
    <property type="project" value="TreeGrafter"/>
</dbReference>
<keyword evidence="4" id="KW-0964">Secreted</keyword>
<name>A0AAV2PY03_MEGNR</name>
<protein>
    <recommendedName>
        <fullName evidence="16">Secreted frizzled-related protein 3</fullName>
    </recommendedName>
</protein>
<evidence type="ECO:0000256" key="1">
    <source>
        <dbReference type="ARBA" id="ARBA00004613"/>
    </source>
</evidence>
<feature type="domain" description="FZ" evidence="12">
    <location>
        <begin position="43"/>
        <end position="159"/>
    </location>
</feature>
<feature type="disulfide bond" evidence="10">
    <location>
        <begin position="121"/>
        <end position="145"/>
    </location>
</feature>
<dbReference type="EMBL" id="CAXKWB010002466">
    <property type="protein sequence ID" value="CAL4067025.1"/>
    <property type="molecule type" value="Genomic_DNA"/>
</dbReference>
<feature type="disulfide bond" evidence="10">
    <location>
        <begin position="43"/>
        <end position="104"/>
    </location>
</feature>
<evidence type="ECO:0000259" key="13">
    <source>
        <dbReference type="PROSITE" id="PS50189"/>
    </source>
</evidence>
<dbReference type="Gene3D" id="2.40.50.120">
    <property type="match status" value="1"/>
</dbReference>
<comment type="caution">
    <text evidence="14">The sequence shown here is derived from an EMBL/GenBank/DDBJ whole genome shotgun (WGS) entry which is preliminary data.</text>
</comment>
<dbReference type="GO" id="GO:0060070">
    <property type="term" value="P:canonical Wnt signaling pathway"/>
    <property type="evidence" value="ECO:0007669"/>
    <property type="project" value="TreeGrafter"/>
</dbReference>
<dbReference type="PANTHER" id="PTHR11309">
    <property type="entry name" value="FRIZZLED"/>
    <property type="match status" value="1"/>
</dbReference>
<feature type="compositionally biased region" description="Polar residues" evidence="11">
    <location>
        <begin position="340"/>
        <end position="356"/>
    </location>
</feature>
<feature type="region of interest" description="Disordered" evidence="11">
    <location>
        <begin position="331"/>
        <end position="394"/>
    </location>
</feature>
<evidence type="ECO:0000256" key="7">
    <source>
        <dbReference type="ARBA" id="ARBA00022782"/>
    </source>
</evidence>
<dbReference type="InterPro" id="IPR008993">
    <property type="entry name" value="TIMP-like_OB-fold"/>
</dbReference>
<dbReference type="InterPro" id="IPR001134">
    <property type="entry name" value="Netrin_domain"/>
</dbReference>
<dbReference type="SMART" id="SM00063">
    <property type="entry name" value="FRI"/>
    <property type="match status" value="1"/>
</dbReference>
<dbReference type="InterPro" id="IPR036790">
    <property type="entry name" value="Frizzled_dom_sf"/>
</dbReference>
<dbReference type="PROSITE" id="PS50189">
    <property type="entry name" value="NTR"/>
    <property type="match status" value="1"/>
</dbReference>
<dbReference type="Proteomes" id="UP001497623">
    <property type="component" value="Unassembled WGS sequence"/>
</dbReference>
<evidence type="ECO:0000256" key="4">
    <source>
        <dbReference type="ARBA" id="ARBA00022525"/>
    </source>
</evidence>
<dbReference type="Pfam" id="PF01759">
    <property type="entry name" value="NTR"/>
    <property type="match status" value="1"/>
</dbReference>
<gene>
    <name evidence="14" type="ORF">MNOR_LOCUS6111</name>
</gene>
<dbReference type="Pfam" id="PF01392">
    <property type="entry name" value="Fz"/>
    <property type="match status" value="1"/>
</dbReference>
<feature type="domain" description="NTR" evidence="13">
    <location>
        <begin position="178"/>
        <end position="300"/>
    </location>
</feature>
<accession>A0AAV2PY03</accession>
<feature type="disulfide bond" evidence="10">
    <location>
        <begin position="51"/>
        <end position="97"/>
    </location>
</feature>
<keyword evidence="5" id="KW-0879">Wnt signaling pathway</keyword>
<dbReference type="InterPro" id="IPR015526">
    <property type="entry name" value="Frizzled/SFRP"/>
</dbReference>
<comment type="subcellular location">
    <subcellularLocation>
        <location evidence="1">Secreted</location>
    </subcellularLocation>
</comment>
<evidence type="ECO:0000256" key="9">
    <source>
        <dbReference type="ARBA" id="ARBA00023180"/>
    </source>
</evidence>
<dbReference type="SMART" id="SM00643">
    <property type="entry name" value="C345C"/>
    <property type="match status" value="1"/>
</dbReference>
<dbReference type="InterPro" id="IPR018933">
    <property type="entry name" value="Netrin_module_non-TIMP"/>
</dbReference>
<dbReference type="FunFam" id="1.10.2000.10:FF:000005">
    <property type="entry name" value="secreted frizzled-related protein 4"/>
    <property type="match status" value="1"/>
</dbReference>
<evidence type="ECO:0000256" key="6">
    <source>
        <dbReference type="ARBA" id="ARBA00022729"/>
    </source>
</evidence>
<keyword evidence="9" id="KW-0325">Glycoprotein</keyword>
<keyword evidence="3" id="KW-0217">Developmental protein</keyword>
<proteinExistence type="inferred from homology"/>
<dbReference type="GO" id="GO:0017147">
    <property type="term" value="F:Wnt-protein binding"/>
    <property type="evidence" value="ECO:0007669"/>
    <property type="project" value="TreeGrafter"/>
</dbReference>
<dbReference type="GO" id="GO:0035567">
    <property type="term" value="P:non-canonical Wnt signaling pathway"/>
    <property type="evidence" value="ECO:0007669"/>
    <property type="project" value="TreeGrafter"/>
</dbReference>
<reference evidence="14 15" key="1">
    <citation type="submission" date="2024-05" db="EMBL/GenBank/DDBJ databases">
        <authorList>
            <person name="Wallberg A."/>
        </authorList>
    </citation>
    <scope>NUCLEOTIDE SEQUENCE [LARGE SCALE GENOMIC DNA]</scope>
</reference>
<keyword evidence="7" id="KW-0221">Differentiation</keyword>
<keyword evidence="8 10" id="KW-1015">Disulfide bond</keyword>
<dbReference type="GO" id="GO:0030154">
    <property type="term" value="P:cell differentiation"/>
    <property type="evidence" value="ECO:0007669"/>
    <property type="project" value="UniProtKB-KW"/>
</dbReference>
<dbReference type="SUPFAM" id="SSF50242">
    <property type="entry name" value="TIMP-like"/>
    <property type="match status" value="1"/>
</dbReference>
<evidence type="ECO:0000313" key="14">
    <source>
        <dbReference type="EMBL" id="CAL4067025.1"/>
    </source>
</evidence>
<dbReference type="SUPFAM" id="SSF63501">
    <property type="entry name" value="Frizzled cysteine-rich domain"/>
    <property type="match status" value="1"/>
</dbReference>
<dbReference type="AlphaFoldDB" id="A0AAV2PY03"/>
<dbReference type="GO" id="GO:0005615">
    <property type="term" value="C:extracellular space"/>
    <property type="evidence" value="ECO:0007669"/>
    <property type="project" value="TreeGrafter"/>
</dbReference>
<keyword evidence="6" id="KW-0732">Signal</keyword>
<comment type="caution">
    <text evidence="10">Lacks conserved residue(s) required for the propagation of feature annotation.</text>
</comment>
<evidence type="ECO:0000256" key="11">
    <source>
        <dbReference type="SAM" id="MobiDB-lite"/>
    </source>
</evidence>
<dbReference type="PANTHER" id="PTHR11309:SF96">
    <property type="entry name" value="SECRETED FRIZZLED-RELATED PROTEIN 3"/>
    <property type="match status" value="1"/>
</dbReference>
<dbReference type="Gene3D" id="1.10.2000.10">
    <property type="entry name" value="Frizzled cysteine-rich domain"/>
    <property type="match status" value="1"/>
</dbReference>
<feature type="compositionally biased region" description="Basic residues" evidence="11">
    <location>
        <begin position="360"/>
        <end position="380"/>
    </location>
</feature>
<evidence type="ECO:0000259" key="12">
    <source>
        <dbReference type="PROSITE" id="PS50038"/>
    </source>
</evidence>
<sequence length="394" mass="44833">MALDLFDPSVSGHTAAVWVVWVCVWGPFGVDGVGGMSNFAPQCELVSIPMCQHMPYNLTRMPNLLHHSSQENAKLAIDQFELLRWTKCSDQLEFFLCSMYAPICTVNFVTEAAIPPCRRVCEAARYGCEPLLNRFDIAWPSNLDCSQLPLYDRGVCITPEAIITSDSAPGKVEDDGKCQCQRTPKLREKLYKNRKYDFVFRAVVQSVETFGRLTLSIVHIKEIVKPGRVMVPEGLNAHLFTNRSCACPPLQNDKEYLLMGWEDFVNSRLLYLEGSLAVPYRKKFARKVKVWEGSSIKTGTKERSVNAAEGPEIQMHINDIRGQNDIHFSNTGYPGLAYHSSPQIYNQPSNHKTSSSESRKPKRKRRKNKRKKKNRRRRKSEAKLQMQGKGKTKK</sequence>
<dbReference type="PROSITE" id="PS50038">
    <property type="entry name" value="FZ"/>
    <property type="match status" value="1"/>
</dbReference>
<dbReference type="InterPro" id="IPR020067">
    <property type="entry name" value="Frizzled_dom"/>
</dbReference>
<evidence type="ECO:0000256" key="10">
    <source>
        <dbReference type="PROSITE-ProRule" id="PRU00090"/>
    </source>
</evidence>
<keyword evidence="15" id="KW-1185">Reference proteome</keyword>
<evidence type="ECO:0000256" key="5">
    <source>
        <dbReference type="ARBA" id="ARBA00022687"/>
    </source>
</evidence>
<organism evidence="14 15">
    <name type="scientific">Meganyctiphanes norvegica</name>
    <name type="common">Northern krill</name>
    <name type="synonym">Thysanopoda norvegica</name>
    <dbReference type="NCBI Taxonomy" id="48144"/>
    <lineage>
        <taxon>Eukaryota</taxon>
        <taxon>Metazoa</taxon>
        <taxon>Ecdysozoa</taxon>
        <taxon>Arthropoda</taxon>
        <taxon>Crustacea</taxon>
        <taxon>Multicrustacea</taxon>
        <taxon>Malacostraca</taxon>
        <taxon>Eumalacostraca</taxon>
        <taxon>Eucarida</taxon>
        <taxon>Euphausiacea</taxon>
        <taxon>Euphausiidae</taxon>
        <taxon>Meganyctiphanes</taxon>
    </lineage>
</organism>
<evidence type="ECO:0000256" key="3">
    <source>
        <dbReference type="ARBA" id="ARBA00022473"/>
    </source>
</evidence>
<evidence type="ECO:0000313" key="15">
    <source>
        <dbReference type="Proteomes" id="UP001497623"/>
    </source>
</evidence>
<evidence type="ECO:0000256" key="8">
    <source>
        <dbReference type="ARBA" id="ARBA00023157"/>
    </source>
</evidence>
<comment type="similarity">
    <text evidence="2">Belongs to the secreted frizzled-related protein (sFRP) family.</text>
</comment>
<dbReference type="GO" id="GO:0090090">
    <property type="term" value="P:negative regulation of canonical Wnt signaling pathway"/>
    <property type="evidence" value="ECO:0007669"/>
    <property type="project" value="UniProtKB-ARBA"/>
</dbReference>
<evidence type="ECO:0000256" key="2">
    <source>
        <dbReference type="ARBA" id="ARBA00010054"/>
    </source>
</evidence>
<evidence type="ECO:0008006" key="16">
    <source>
        <dbReference type="Google" id="ProtNLM"/>
    </source>
</evidence>